<feature type="non-terminal residue" evidence="2">
    <location>
        <position position="128"/>
    </location>
</feature>
<organism evidence="2">
    <name type="scientific">Tanacetum cinerariifolium</name>
    <name type="common">Dalmatian daisy</name>
    <name type="synonym">Chrysanthemum cinerariifolium</name>
    <dbReference type="NCBI Taxonomy" id="118510"/>
    <lineage>
        <taxon>Eukaryota</taxon>
        <taxon>Viridiplantae</taxon>
        <taxon>Streptophyta</taxon>
        <taxon>Embryophyta</taxon>
        <taxon>Tracheophyta</taxon>
        <taxon>Spermatophyta</taxon>
        <taxon>Magnoliopsida</taxon>
        <taxon>eudicotyledons</taxon>
        <taxon>Gunneridae</taxon>
        <taxon>Pentapetalae</taxon>
        <taxon>asterids</taxon>
        <taxon>campanulids</taxon>
        <taxon>Asterales</taxon>
        <taxon>Asteraceae</taxon>
        <taxon>Asteroideae</taxon>
        <taxon>Anthemideae</taxon>
        <taxon>Anthemidinae</taxon>
        <taxon>Tanacetum</taxon>
    </lineage>
</organism>
<gene>
    <name evidence="2" type="ORF">Tci_267900</name>
</gene>
<sequence length="128" mass="14277">MKYVLYGSRNNGWKDKKQRRKDLSVGLILNGLTGDFAGFAVTPQVMTIQGGRIQKANKKSQNAKGKGKGKGKRKDKSYIPKPKHPKPNAKEHPSKNHAYHHCKEGLRGARKLKQGDLYLYVGNGVHAQ</sequence>
<comment type="caution">
    <text evidence="2">The sequence shown here is derived from an EMBL/GenBank/DDBJ whole genome shotgun (WGS) entry which is preliminary data.</text>
</comment>
<name>A0A699GYS9_TANCI</name>
<evidence type="ECO:0000313" key="2">
    <source>
        <dbReference type="EMBL" id="GEW95924.1"/>
    </source>
</evidence>
<evidence type="ECO:0000256" key="1">
    <source>
        <dbReference type="SAM" id="MobiDB-lite"/>
    </source>
</evidence>
<protein>
    <recommendedName>
        <fullName evidence="3">Zinc finger, CCHC-type</fullName>
    </recommendedName>
</protein>
<proteinExistence type="predicted"/>
<dbReference type="AlphaFoldDB" id="A0A699GYS9"/>
<reference evidence="2" key="1">
    <citation type="journal article" date="2019" name="Sci. Rep.">
        <title>Draft genome of Tanacetum cinerariifolium, the natural source of mosquito coil.</title>
        <authorList>
            <person name="Yamashiro T."/>
            <person name="Shiraishi A."/>
            <person name="Satake H."/>
            <person name="Nakayama K."/>
        </authorList>
    </citation>
    <scope>NUCLEOTIDE SEQUENCE</scope>
</reference>
<feature type="compositionally biased region" description="Basic residues" evidence="1">
    <location>
        <begin position="65"/>
        <end position="87"/>
    </location>
</feature>
<evidence type="ECO:0008006" key="3">
    <source>
        <dbReference type="Google" id="ProtNLM"/>
    </source>
</evidence>
<dbReference type="EMBL" id="BKCJ010082312">
    <property type="protein sequence ID" value="GEW95924.1"/>
    <property type="molecule type" value="Genomic_DNA"/>
</dbReference>
<accession>A0A699GYS9</accession>
<feature type="region of interest" description="Disordered" evidence="1">
    <location>
        <begin position="51"/>
        <end position="99"/>
    </location>
</feature>